<reference evidence="2 3" key="1">
    <citation type="submission" date="2016-07" db="EMBL/GenBank/DDBJ databases">
        <title>Multiple horizontal gene transfer events from other fungi enriched the ability of initially mycotrophic Trichoderma (Ascomycota) to feed on dead plant biomass.</title>
        <authorList>
            <consortium name="DOE Joint Genome Institute"/>
            <person name="Aerts A."/>
            <person name="Atanasova L."/>
            <person name="Chenthamara K."/>
            <person name="Zhang J."/>
            <person name="Grujic M."/>
            <person name="Henrissat B."/>
            <person name="Kuo A."/>
            <person name="Salamov A."/>
            <person name="Lipzen A."/>
            <person name="Labutti K."/>
            <person name="Barry K."/>
            <person name="Miao Y."/>
            <person name="Rahimi M.J."/>
            <person name="Shen Q."/>
            <person name="Grigoriev I.V."/>
            <person name="Kubicek C.P."/>
            <person name="Druzhinina I.S."/>
        </authorList>
    </citation>
    <scope>NUCLEOTIDE SEQUENCE [LARGE SCALE GENOMIC DNA]</scope>
    <source>
        <strain evidence="2 3">ATCC 18648</strain>
    </source>
</reference>
<evidence type="ECO:0000256" key="1">
    <source>
        <dbReference type="SAM" id="MobiDB-lite"/>
    </source>
</evidence>
<name>A0A2T4CIP0_TRILO</name>
<dbReference type="EMBL" id="KZ679126">
    <property type="protein sequence ID" value="PTB81425.1"/>
    <property type="molecule type" value="Genomic_DNA"/>
</dbReference>
<evidence type="ECO:0000313" key="3">
    <source>
        <dbReference type="Proteomes" id="UP000240760"/>
    </source>
</evidence>
<protein>
    <submittedName>
        <fullName evidence="2">Uncharacterized protein</fullName>
    </submittedName>
</protein>
<proteinExistence type="predicted"/>
<dbReference type="Proteomes" id="UP000240760">
    <property type="component" value="Unassembled WGS sequence"/>
</dbReference>
<feature type="compositionally biased region" description="Basic residues" evidence="1">
    <location>
        <begin position="169"/>
        <end position="184"/>
    </location>
</feature>
<feature type="region of interest" description="Disordered" evidence="1">
    <location>
        <begin position="155"/>
        <end position="184"/>
    </location>
</feature>
<dbReference type="AlphaFoldDB" id="A0A2T4CIP0"/>
<keyword evidence="3" id="KW-1185">Reference proteome</keyword>
<organism evidence="2 3">
    <name type="scientific">Trichoderma longibrachiatum ATCC 18648</name>
    <dbReference type="NCBI Taxonomy" id="983965"/>
    <lineage>
        <taxon>Eukaryota</taxon>
        <taxon>Fungi</taxon>
        <taxon>Dikarya</taxon>
        <taxon>Ascomycota</taxon>
        <taxon>Pezizomycotina</taxon>
        <taxon>Sordariomycetes</taxon>
        <taxon>Hypocreomycetidae</taxon>
        <taxon>Hypocreales</taxon>
        <taxon>Hypocreaceae</taxon>
        <taxon>Trichoderma</taxon>
    </lineage>
</organism>
<gene>
    <name evidence="2" type="ORF">M440DRAFT_83982</name>
</gene>
<sequence>MRVTLFQRCHASSLVPVSRQTSKILEEILPVCMMSGPETREHGETGIILGRITSAETGLSRHWKKKKCRLSSRSDQMEHSETCSMAAIFGSTHKAHTNDGDGSTFGSISHGAPVDPLSITTGEQHPAKGAFILCDSQLHMANQDHPAGASMAGLLKSARGGRPGQCPRLHLHPQRRAPSIHHNN</sequence>
<accession>A0A2T4CIP0</accession>
<evidence type="ECO:0000313" key="2">
    <source>
        <dbReference type="EMBL" id="PTB81425.1"/>
    </source>
</evidence>